<keyword evidence="1" id="KW-0812">Transmembrane</keyword>
<evidence type="ECO:0000313" key="3">
    <source>
        <dbReference type="EMBL" id="MDA5400370.1"/>
    </source>
</evidence>
<accession>A0A9X3UKM7</accession>
<sequence length="169" mass="18779">MHNSRPMFLWSLFTLQVVCTFFFAGDILLDVLGVPESPGNESDVLETGVTICLVLGTAFTGWELRQLFRREERMRRQIDVASGAFADMLQREFDAWGLTEAEQSVALLGIKGYSISEIARLRETKEGTIKAQNASVYRKAGVTGRLQLLSHFVEDLMDDALIASATSKA</sequence>
<dbReference type="InterPro" id="IPR000792">
    <property type="entry name" value="Tscrpt_reg_LuxR_C"/>
</dbReference>
<evidence type="ECO:0000259" key="2">
    <source>
        <dbReference type="SMART" id="SM00421"/>
    </source>
</evidence>
<dbReference type="Proteomes" id="UP001151234">
    <property type="component" value="Unassembled WGS sequence"/>
</dbReference>
<feature type="transmembrane region" description="Helical" evidence="1">
    <location>
        <begin position="48"/>
        <end position="68"/>
    </location>
</feature>
<dbReference type="GO" id="GO:0006355">
    <property type="term" value="P:regulation of DNA-templated transcription"/>
    <property type="evidence" value="ECO:0007669"/>
    <property type="project" value="InterPro"/>
</dbReference>
<evidence type="ECO:0000256" key="1">
    <source>
        <dbReference type="SAM" id="Phobius"/>
    </source>
</evidence>
<keyword evidence="1" id="KW-1133">Transmembrane helix</keyword>
<evidence type="ECO:0000313" key="4">
    <source>
        <dbReference type="Proteomes" id="UP001151234"/>
    </source>
</evidence>
<dbReference type="EMBL" id="JAPJZI010000001">
    <property type="protein sequence ID" value="MDA5400370.1"/>
    <property type="molecule type" value="Genomic_DNA"/>
</dbReference>
<organism evidence="3 4">
    <name type="scientific">Hoeflea prorocentri</name>
    <dbReference type="NCBI Taxonomy" id="1922333"/>
    <lineage>
        <taxon>Bacteria</taxon>
        <taxon>Pseudomonadati</taxon>
        <taxon>Pseudomonadota</taxon>
        <taxon>Alphaproteobacteria</taxon>
        <taxon>Hyphomicrobiales</taxon>
        <taxon>Rhizobiaceae</taxon>
        <taxon>Hoeflea</taxon>
    </lineage>
</organism>
<dbReference type="GO" id="GO:0003677">
    <property type="term" value="F:DNA binding"/>
    <property type="evidence" value="ECO:0007669"/>
    <property type="project" value="InterPro"/>
</dbReference>
<dbReference type="RefSeq" id="WP_267991869.1">
    <property type="nucleotide sequence ID" value="NZ_JAPJZI010000001.1"/>
</dbReference>
<dbReference type="SMART" id="SM00421">
    <property type="entry name" value="HTH_LUXR"/>
    <property type="match status" value="1"/>
</dbReference>
<dbReference type="SUPFAM" id="SSF46894">
    <property type="entry name" value="C-terminal effector domain of the bipartite response regulators"/>
    <property type="match status" value="1"/>
</dbReference>
<name>A0A9X3UKM7_9HYPH</name>
<keyword evidence="1" id="KW-0472">Membrane</keyword>
<dbReference type="InterPro" id="IPR036388">
    <property type="entry name" value="WH-like_DNA-bd_sf"/>
</dbReference>
<feature type="domain" description="HTH luxR-type" evidence="2">
    <location>
        <begin position="95"/>
        <end position="152"/>
    </location>
</feature>
<gene>
    <name evidence="3" type="ORF">OQ273_17465</name>
</gene>
<protein>
    <submittedName>
        <fullName evidence="3">LuxR family transcriptional regulator</fullName>
    </submittedName>
</protein>
<keyword evidence="4" id="KW-1185">Reference proteome</keyword>
<dbReference type="InterPro" id="IPR016032">
    <property type="entry name" value="Sig_transdc_resp-reg_C-effctor"/>
</dbReference>
<dbReference type="Gene3D" id="1.10.10.10">
    <property type="entry name" value="Winged helix-like DNA-binding domain superfamily/Winged helix DNA-binding domain"/>
    <property type="match status" value="1"/>
</dbReference>
<dbReference type="AlphaFoldDB" id="A0A9X3UKM7"/>
<proteinExistence type="predicted"/>
<comment type="caution">
    <text evidence="3">The sequence shown here is derived from an EMBL/GenBank/DDBJ whole genome shotgun (WGS) entry which is preliminary data.</text>
</comment>
<reference evidence="3" key="1">
    <citation type="submission" date="2022-11" db="EMBL/GenBank/DDBJ databases">
        <title>Draft genome sequence of Hoeflea poritis E7-10 and Hoeflea prorocentri PM5-8, separated from scleractinian coral Porites lutea and marine dinoflagellate.</title>
        <authorList>
            <person name="Zhang G."/>
            <person name="Wei Q."/>
            <person name="Cai L."/>
        </authorList>
    </citation>
    <scope>NUCLEOTIDE SEQUENCE</scope>
    <source>
        <strain evidence="3">PM5-8</strain>
    </source>
</reference>